<keyword evidence="3" id="KW-1185">Reference proteome</keyword>
<protein>
    <submittedName>
        <fullName evidence="2">Uncharacterized protein</fullName>
    </submittedName>
</protein>
<evidence type="ECO:0000313" key="2">
    <source>
        <dbReference type="EMBL" id="SHI76570.1"/>
    </source>
</evidence>
<proteinExistence type="predicted"/>
<accession>A0A1M6DTW7</accession>
<dbReference type="STRING" id="1121131.SAMN02745229_03596"/>
<dbReference type="AlphaFoldDB" id="A0A1M6DTW7"/>
<dbReference type="EMBL" id="FQXK01000039">
    <property type="protein sequence ID" value="SHI76570.1"/>
    <property type="molecule type" value="Genomic_DNA"/>
</dbReference>
<feature type="region of interest" description="Disordered" evidence="1">
    <location>
        <begin position="74"/>
        <end position="94"/>
    </location>
</feature>
<dbReference type="GeneID" id="89509781"/>
<dbReference type="Proteomes" id="UP000184278">
    <property type="component" value="Unassembled WGS sequence"/>
</dbReference>
<evidence type="ECO:0000256" key="1">
    <source>
        <dbReference type="SAM" id="MobiDB-lite"/>
    </source>
</evidence>
<name>A0A1M6DTW7_BUTFI</name>
<reference evidence="3" key="1">
    <citation type="submission" date="2016-11" db="EMBL/GenBank/DDBJ databases">
        <authorList>
            <person name="Varghese N."/>
            <person name="Submissions S."/>
        </authorList>
    </citation>
    <scope>NUCLEOTIDE SEQUENCE [LARGE SCALE GENOMIC DNA]</scope>
    <source>
        <strain evidence="3">DSM 3071</strain>
    </source>
</reference>
<dbReference type="OrthoDB" id="2065232at2"/>
<sequence>MGIFGGPKKHKELEGILASCEMYINNNYKDAAQEEFQHFKRRFKELEEYEYLSDKQLEYYDVIYSQMSEKMKGYGHVQIRRDPNGIKTRSKTRR</sequence>
<evidence type="ECO:0000313" key="3">
    <source>
        <dbReference type="Proteomes" id="UP000184278"/>
    </source>
</evidence>
<gene>
    <name evidence="2" type="ORF">SAMN02745229_03596</name>
</gene>
<dbReference type="RefSeq" id="WP_073389800.1">
    <property type="nucleotide sequence ID" value="NZ_FQXK01000039.1"/>
</dbReference>
<organism evidence="2 3">
    <name type="scientific">Butyrivibrio fibrisolvens DSM 3071</name>
    <dbReference type="NCBI Taxonomy" id="1121131"/>
    <lineage>
        <taxon>Bacteria</taxon>
        <taxon>Bacillati</taxon>
        <taxon>Bacillota</taxon>
        <taxon>Clostridia</taxon>
        <taxon>Lachnospirales</taxon>
        <taxon>Lachnospiraceae</taxon>
        <taxon>Butyrivibrio</taxon>
    </lineage>
</organism>